<accession>A0ABY6HYE5</accession>
<sequence length="46" mass="5377">MILTKIAILLINIIELGDLVTKRLYTHVNIPLLVYIIWMKIKMVIV</sequence>
<dbReference type="EMBL" id="CP104013">
    <property type="protein sequence ID" value="UYP48542.1"/>
    <property type="molecule type" value="Genomic_DNA"/>
</dbReference>
<keyword evidence="2" id="KW-1185">Reference proteome</keyword>
<evidence type="ECO:0000313" key="2">
    <source>
        <dbReference type="Proteomes" id="UP001208689"/>
    </source>
</evidence>
<evidence type="ECO:0000313" key="1">
    <source>
        <dbReference type="EMBL" id="UYP48542.1"/>
    </source>
</evidence>
<reference evidence="1" key="1">
    <citation type="submission" date="2022-09" db="EMBL/GenBank/DDBJ databases">
        <title>Actin cytoskeleton and complex cell architecture in an #Asgard archaeon.</title>
        <authorList>
            <person name="Ponce Toledo R.I."/>
            <person name="Schleper C."/>
            <person name="Rodrigues Oliveira T."/>
            <person name="Wollweber F."/>
            <person name="Xu J."/>
            <person name="Rittmann S."/>
            <person name="Klingl A."/>
            <person name="Pilhofer M."/>
        </authorList>
    </citation>
    <scope>NUCLEOTIDE SEQUENCE</scope>
    <source>
        <strain evidence="1">B-35</strain>
    </source>
</reference>
<protein>
    <submittedName>
        <fullName evidence="1">Uncharacterized protein</fullName>
    </submittedName>
</protein>
<gene>
    <name evidence="1" type="ORF">NEF87_004827</name>
</gene>
<proteinExistence type="predicted"/>
<dbReference type="Proteomes" id="UP001208689">
    <property type="component" value="Chromosome"/>
</dbReference>
<name>A0ABY6HYE5_9ARCH</name>
<organism evidence="1 2">
    <name type="scientific">Candidatus Lokiarchaeum ossiferum</name>
    <dbReference type="NCBI Taxonomy" id="2951803"/>
    <lineage>
        <taxon>Archaea</taxon>
        <taxon>Promethearchaeati</taxon>
        <taxon>Promethearchaeota</taxon>
        <taxon>Promethearchaeia</taxon>
        <taxon>Promethearchaeales</taxon>
        <taxon>Promethearchaeaceae</taxon>
        <taxon>Candidatus Lokiarchaeum</taxon>
    </lineage>
</organism>